<feature type="compositionally biased region" description="Polar residues" evidence="1">
    <location>
        <begin position="161"/>
        <end position="173"/>
    </location>
</feature>
<dbReference type="AlphaFoldDB" id="A0A4Z1H515"/>
<proteinExistence type="predicted"/>
<sequence>MSKPAADIKVTPDLLAFQYVVESRAIIEKVQSECFESRAAWKGARYTKRVNKRAPVIERKFESGVSERFCPEAIPRSFKNTEKDKSPAPKHTLLAPIKCAKDDITCVIQDVVAESNMIAATNRGKAGNEAKRDQRPRSNLAHGERYNSRKMSRIIPDNLPDNANSGAENNNYQGRKLSENDKYDRSRKS</sequence>
<feature type="compositionally biased region" description="Basic and acidic residues" evidence="1">
    <location>
        <begin position="126"/>
        <end position="147"/>
    </location>
</feature>
<evidence type="ECO:0000313" key="2">
    <source>
        <dbReference type="EMBL" id="TGO43579.1"/>
    </source>
</evidence>
<evidence type="ECO:0000256" key="1">
    <source>
        <dbReference type="SAM" id="MobiDB-lite"/>
    </source>
</evidence>
<feature type="region of interest" description="Disordered" evidence="1">
    <location>
        <begin position="122"/>
        <end position="189"/>
    </location>
</feature>
<comment type="caution">
    <text evidence="2">The sequence shown here is derived from an EMBL/GenBank/DDBJ whole genome shotgun (WGS) entry which is preliminary data.</text>
</comment>
<organism evidence="2 3">
    <name type="scientific">Botryotinia narcissicola</name>
    <dbReference type="NCBI Taxonomy" id="278944"/>
    <lineage>
        <taxon>Eukaryota</taxon>
        <taxon>Fungi</taxon>
        <taxon>Dikarya</taxon>
        <taxon>Ascomycota</taxon>
        <taxon>Pezizomycotina</taxon>
        <taxon>Leotiomycetes</taxon>
        <taxon>Helotiales</taxon>
        <taxon>Sclerotiniaceae</taxon>
        <taxon>Botryotinia</taxon>
    </lineage>
</organism>
<dbReference type="Proteomes" id="UP000297452">
    <property type="component" value="Unassembled WGS sequence"/>
</dbReference>
<dbReference type="OrthoDB" id="10359246at2759"/>
<gene>
    <name evidence="2" type="ORF">BOTNAR_1941g00010</name>
</gene>
<name>A0A4Z1H515_9HELO</name>
<protein>
    <submittedName>
        <fullName evidence="2">Uncharacterized protein</fullName>
    </submittedName>
</protein>
<accession>A0A4Z1H515</accession>
<keyword evidence="3" id="KW-1185">Reference proteome</keyword>
<reference evidence="2 3" key="1">
    <citation type="submission" date="2017-12" db="EMBL/GenBank/DDBJ databases">
        <title>Comparative genomics of Botrytis spp.</title>
        <authorList>
            <person name="Valero-Jimenez C.A."/>
            <person name="Tapia P."/>
            <person name="Veloso J."/>
            <person name="Silva-Moreno E."/>
            <person name="Staats M."/>
            <person name="Valdes J.H."/>
            <person name="Van Kan J.A.L."/>
        </authorList>
    </citation>
    <scope>NUCLEOTIDE SEQUENCE [LARGE SCALE GENOMIC DNA]</scope>
    <source>
        <strain evidence="2 3">MUCL2120</strain>
    </source>
</reference>
<evidence type="ECO:0000313" key="3">
    <source>
        <dbReference type="Proteomes" id="UP000297452"/>
    </source>
</evidence>
<dbReference type="EMBL" id="PQXJ01001934">
    <property type="protein sequence ID" value="TGO43579.1"/>
    <property type="molecule type" value="Genomic_DNA"/>
</dbReference>
<feature type="compositionally biased region" description="Basic and acidic residues" evidence="1">
    <location>
        <begin position="176"/>
        <end position="189"/>
    </location>
</feature>